<feature type="binding site" evidence="8">
    <location>
        <position position="420"/>
    </location>
    <ligand>
        <name>[4Fe-4S] cluster</name>
        <dbReference type="ChEBI" id="CHEBI:49883"/>
        <label>2</label>
    </ligand>
</feature>
<dbReference type="Pfam" id="PF10531">
    <property type="entry name" value="SLBB"/>
    <property type="match status" value="1"/>
</dbReference>
<keyword evidence="8" id="KW-0997">Cell inner membrane</keyword>
<dbReference type="InterPro" id="IPR010208">
    <property type="entry name" value="Ion_transpt_RnfC/RsxC"/>
</dbReference>
<sequence>MSQTQRKLWRGQGGIHLPEHKQISTQLPSGRLPLPAHFIIPLLQHSGDKPDIAVQVGEYVYKGQPLAIAHTNQSLPVHAPTSGTITAIEPRTVPHPSGLQDMCVVLAADGKDDWGSMRLPQYPDYPSIEAATLRAQIKLAGVVGMGGAVFPSAVKLNVRPNKPIQTLLINGAECEPYITCDDLLMREKAEEIVAGVQVMLHIVQPQECLIGIEDNKPEAIVAMQAAVAATQDQRIQVVPIPTVYPSGSAKQLTYILTGKEVPNQGRSSDIGVLCNNVGTAHAIYQAIVKGEPSLTRYVTVTGNAISQPQNFEVLFGTPLEHVLQHAGGITQADAQVSMGGPMMPLPLPNPQTPIVKATNCLLVRQPEPVLPAQACIRCGRCSEVCPSSLLPQQLYWFAKGKEFDKAEQHHLFACIECACCAYVCPSHIPLVNYYRYAKDEIRAQRANKKAADQARERHEFRLERQERLKREKAEKLAKHKANVQQQSADTPADDPKKAAIQAALERAKAKKAAAQAQEGNA</sequence>
<keyword evidence="8" id="KW-1278">Translocase</keyword>
<evidence type="ECO:0000256" key="5">
    <source>
        <dbReference type="ARBA" id="ARBA00022982"/>
    </source>
</evidence>
<dbReference type="InterPro" id="IPR011538">
    <property type="entry name" value="Nuo51_FMN-bd"/>
</dbReference>
<dbReference type="Pfam" id="PF13375">
    <property type="entry name" value="RnfC_N"/>
    <property type="match status" value="1"/>
</dbReference>
<dbReference type="InterPro" id="IPR019554">
    <property type="entry name" value="Soluble_ligand-bd"/>
</dbReference>
<dbReference type="PROSITE" id="PS51379">
    <property type="entry name" value="4FE4S_FER_2"/>
    <property type="match status" value="2"/>
</dbReference>
<evidence type="ECO:0000256" key="7">
    <source>
        <dbReference type="ARBA" id="ARBA00023014"/>
    </source>
</evidence>
<evidence type="ECO:0000256" key="9">
    <source>
        <dbReference type="SAM" id="MobiDB-lite"/>
    </source>
</evidence>
<dbReference type="GO" id="GO:0005886">
    <property type="term" value="C:plasma membrane"/>
    <property type="evidence" value="ECO:0007669"/>
    <property type="project" value="UniProtKB-SubCell"/>
</dbReference>
<organism evidence="11">
    <name type="scientific">Candidatus Thiocaldithrix dubininis</name>
    <dbReference type="NCBI Taxonomy" id="3080823"/>
    <lineage>
        <taxon>Bacteria</taxon>
        <taxon>Pseudomonadati</taxon>
        <taxon>Pseudomonadota</taxon>
        <taxon>Gammaproteobacteria</taxon>
        <taxon>Thiotrichales</taxon>
        <taxon>Thiotrichaceae</taxon>
        <taxon>Candidatus Thiocaldithrix</taxon>
    </lineage>
</organism>
<keyword evidence="3 8" id="KW-0479">Metal-binding</keyword>
<dbReference type="Pfam" id="PF01512">
    <property type="entry name" value="Complex1_51K"/>
    <property type="match status" value="1"/>
</dbReference>
<dbReference type="SUPFAM" id="SSF142019">
    <property type="entry name" value="Nqo1 FMN-binding domain-like"/>
    <property type="match status" value="1"/>
</dbReference>
<keyword evidence="8" id="KW-0472">Membrane</keyword>
<evidence type="ECO:0000256" key="1">
    <source>
        <dbReference type="ARBA" id="ARBA00022448"/>
    </source>
</evidence>
<dbReference type="GO" id="GO:0009055">
    <property type="term" value="F:electron transfer activity"/>
    <property type="evidence" value="ECO:0007669"/>
    <property type="project" value="InterPro"/>
</dbReference>
<feature type="compositionally biased region" description="Basic and acidic residues" evidence="9">
    <location>
        <begin position="464"/>
        <end position="476"/>
    </location>
</feature>
<dbReference type="InterPro" id="IPR017896">
    <property type="entry name" value="4Fe4S_Fe-S-bd"/>
</dbReference>
<feature type="binding site" evidence="8">
    <location>
        <position position="414"/>
    </location>
    <ligand>
        <name>[4Fe-4S] cluster</name>
        <dbReference type="ChEBI" id="CHEBI:49883"/>
        <label>2</label>
    </ligand>
</feature>
<feature type="binding site" evidence="8">
    <location>
        <position position="424"/>
    </location>
    <ligand>
        <name>[4Fe-4S] cluster</name>
        <dbReference type="ChEBI" id="CHEBI:49883"/>
        <label>1</label>
    </ligand>
</feature>
<feature type="binding site" evidence="8">
    <location>
        <position position="417"/>
    </location>
    <ligand>
        <name>[4Fe-4S] cluster</name>
        <dbReference type="ChEBI" id="CHEBI:49883"/>
        <label>2</label>
    </ligand>
</feature>
<comment type="similarity">
    <text evidence="8">Belongs to the 4Fe4S bacterial-type ferredoxin family. RnfC subfamily.</text>
</comment>
<keyword evidence="8" id="KW-1003">Cell membrane</keyword>
<dbReference type="Proteomes" id="UP001300672">
    <property type="component" value="Chromosome"/>
</dbReference>
<feature type="region of interest" description="Disordered" evidence="9">
    <location>
        <begin position="464"/>
        <end position="499"/>
    </location>
</feature>
<dbReference type="SUPFAM" id="SSF46548">
    <property type="entry name" value="alpha-helical ferredoxin"/>
    <property type="match status" value="1"/>
</dbReference>
<feature type="binding site" evidence="8">
    <location>
        <position position="381"/>
    </location>
    <ligand>
        <name>[4Fe-4S] cluster</name>
        <dbReference type="ChEBI" id="CHEBI:49883"/>
        <label>1</label>
    </ligand>
</feature>
<reference evidence="11" key="1">
    <citation type="journal article" date="2023" name="Int. J. Mol. Sci.">
        <title>Metagenomics Revealed a New Genus 'Candidatus Thiocaldithrix dubininis' gen. nov., sp. nov. and a New Species 'Candidatus Thiothrix putei' sp. nov. in the Family Thiotrichaceae, Some Members of Which Have Traits of Both Na+- and H+-Motive Energetics.</title>
        <authorList>
            <person name="Ravin N.V."/>
            <person name="Muntyan M.S."/>
            <person name="Smolyakov D.D."/>
            <person name="Rudenko T.S."/>
            <person name="Beletsky A.V."/>
            <person name="Mardanov A.V."/>
            <person name="Grabovich M.Y."/>
        </authorList>
    </citation>
    <scope>NUCLEOTIDE SEQUENCE</scope>
    <source>
        <strain evidence="11">GKL-01</strain>
    </source>
</reference>
<evidence type="ECO:0000256" key="4">
    <source>
        <dbReference type="ARBA" id="ARBA00022737"/>
    </source>
</evidence>
<protein>
    <recommendedName>
        <fullName evidence="8">Ion-translocating oxidoreductase complex subunit C</fullName>
        <ecNumber evidence="8">7.-.-.-</ecNumber>
    </recommendedName>
    <alternativeName>
        <fullName evidence="8">Rnf electron transport complex subunit C</fullName>
    </alternativeName>
</protein>
<dbReference type="PANTHER" id="PTHR43034">
    <property type="entry name" value="ION-TRANSLOCATING OXIDOREDUCTASE COMPLEX SUBUNIT C"/>
    <property type="match status" value="1"/>
</dbReference>
<feature type="binding site" evidence="8">
    <location>
        <position position="375"/>
    </location>
    <ligand>
        <name>[4Fe-4S] cluster</name>
        <dbReference type="ChEBI" id="CHEBI:49883"/>
        <label>1</label>
    </ligand>
</feature>
<dbReference type="InterPro" id="IPR037225">
    <property type="entry name" value="Nuo51_FMN-bd_sf"/>
</dbReference>
<gene>
    <name evidence="11" type="primary">rsxC</name>
    <name evidence="8" type="synonym">rnfC</name>
    <name evidence="11" type="ORF">QJT80_05510</name>
</gene>
<dbReference type="NCBIfam" id="NF003454">
    <property type="entry name" value="PRK05035.1"/>
    <property type="match status" value="1"/>
</dbReference>
<dbReference type="KEGG" id="tdu:QJT80_05510"/>
<dbReference type="EMBL" id="CP124755">
    <property type="protein sequence ID" value="WGZ91938.1"/>
    <property type="molecule type" value="Genomic_DNA"/>
</dbReference>
<feature type="domain" description="4Fe-4S ferredoxin-type" evidence="10">
    <location>
        <begin position="366"/>
        <end position="395"/>
    </location>
</feature>
<dbReference type="EC" id="7.-.-.-" evidence="8"/>
<evidence type="ECO:0000256" key="8">
    <source>
        <dbReference type="HAMAP-Rule" id="MF_00461"/>
    </source>
</evidence>
<comment type="subcellular location">
    <subcellularLocation>
        <location evidence="8">Cell inner membrane</location>
        <topology evidence="8">Peripheral membrane protein</topology>
    </subcellularLocation>
</comment>
<dbReference type="HAMAP" id="MF_00461">
    <property type="entry name" value="RsxC_RnfC"/>
    <property type="match status" value="1"/>
</dbReference>
<comment type="cofactor">
    <cofactor evidence="8">
        <name>[4Fe-4S] cluster</name>
        <dbReference type="ChEBI" id="CHEBI:49883"/>
    </cofactor>
    <text evidence="8">Binds 2 [4Fe-4S] clusters per subunit.</text>
</comment>
<proteinExistence type="inferred from homology"/>
<evidence type="ECO:0000256" key="2">
    <source>
        <dbReference type="ARBA" id="ARBA00022485"/>
    </source>
</evidence>
<evidence type="ECO:0000256" key="6">
    <source>
        <dbReference type="ARBA" id="ARBA00023004"/>
    </source>
</evidence>
<dbReference type="Gene3D" id="3.40.50.11540">
    <property type="entry name" value="NADH-ubiquinone oxidoreductase 51kDa subunit"/>
    <property type="match status" value="1"/>
</dbReference>
<dbReference type="Gene3D" id="3.30.70.20">
    <property type="match status" value="1"/>
</dbReference>
<dbReference type="InterPro" id="IPR017900">
    <property type="entry name" value="4Fe4S_Fe_S_CS"/>
</dbReference>
<feature type="binding site" evidence="8">
    <location>
        <position position="378"/>
    </location>
    <ligand>
        <name>[4Fe-4S] cluster</name>
        <dbReference type="ChEBI" id="CHEBI:49883"/>
        <label>1</label>
    </ligand>
</feature>
<feature type="domain" description="4Fe-4S ferredoxin-type" evidence="10">
    <location>
        <begin position="405"/>
        <end position="434"/>
    </location>
</feature>
<dbReference type="Pfam" id="PF12838">
    <property type="entry name" value="Fer4_7"/>
    <property type="match status" value="1"/>
</dbReference>
<dbReference type="GO" id="GO:0046872">
    <property type="term" value="F:metal ion binding"/>
    <property type="evidence" value="ECO:0007669"/>
    <property type="project" value="UniProtKB-KW"/>
</dbReference>
<reference evidence="11" key="2">
    <citation type="submission" date="2023-04" db="EMBL/GenBank/DDBJ databases">
        <authorList>
            <person name="Beletskiy A.V."/>
            <person name="Mardanov A.V."/>
            <person name="Ravin N.V."/>
        </authorList>
    </citation>
    <scope>NUCLEOTIDE SEQUENCE</scope>
    <source>
        <strain evidence="11">GKL-01</strain>
    </source>
</reference>
<dbReference type="InterPro" id="IPR026902">
    <property type="entry name" value="RnfC_N"/>
</dbReference>
<dbReference type="GO" id="GO:0022900">
    <property type="term" value="P:electron transport chain"/>
    <property type="evidence" value="ECO:0007669"/>
    <property type="project" value="UniProtKB-UniRule"/>
</dbReference>
<evidence type="ECO:0000256" key="3">
    <source>
        <dbReference type="ARBA" id="ARBA00022723"/>
    </source>
</evidence>
<keyword evidence="7 8" id="KW-0411">Iron-sulfur</keyword>
<dbReference type="PROSITE" id="PS00198">
    <property type="entry name" value="4FE4S_FER_1"/>
    <property type="match status" value="2"/>
</dbReference>
<name>A0AA95KLJ8_9GAMM</name>
<evidence type="ECO:0000259" key="10">
    <source>
        <dbReference type="PROSITE" id="PS51379"/>
    </source>
</evidence>
<dbReference type="NCBIfam" id="TIGR01945">
    <property type="entry name" value="rnfC"/>
    <property type="match status" value="1"/>
</dbReference>
<keyword evidence="6 8" id="KW-0408">Iron</keyword>
<keyword evidence="1 8" id="KW-0813">Transport</keyword>
<keyword evidence="2 8" id="KW-0004">4Fe-4S</keyword>
<keyword evidence="5 8" id="KW-0249">Electron transport</keyword>
<dbReference type="GO" id="GO:0051539">
    <property type="term" value="F:4 iron, 4 sulfur cluster binding"/>
    <property type="evidence" value="ECO:0007669"/>
    <property type="project" value="UniProtKB-KW"/>
</dbReference>
<comment type="subunit">
    <text evidence="8">The complex is composed of six subunits: RnfA, RnfB, RnfC, RnfD, RnfE and RnfG.</text>
</comment>
<feature type="binding site" evidence="8">
    <location>
        <position position="385"/>
    </location>
    <ligand>
        <name>[4Fe-4S] cluster</name>
        <dbReference type="ChEBI" id="CHEBI:49883"/>
        <label>2</label>
    </ligand>
</feature>
<evidence type="ECO:0000313" key="11">
    <source>
        <dbReference type="EMBL" id="WGZ91938.1"/>
    </source>
</evidence>
<accession>A0AA95KLJ8</accession>
<comment type="function">
    <text evidence="8">Part of a membrane-bound complex that couples electron transfer with translocation of ions across the membrane.</text>
</comment>
<keyword evidence="4 8" id="KW-0677">Repeat</keyword>
<dbReference type="AlphaFoldDB" id="A0AA95KLJ8"/>
<dbReference type="PANTHER" id="PTHR43034:SF2">
    <property type="entry name" value="ION-TRANSLOCATING OXIDOREDUCTASE COMPLEX SUBUNIT C"/>
    <property type="match status" value="1"/>
</dbReference>